<name>A0A3M6VS46_9STRA</name>
<dbReference type="EMBL" id="QLLG01000173">
    <property type="protein sequence ID" value="RMX67200.1"/>
    <property type="molecule type" value="Genomic_DNA"/>
</dbReference>
<dbReference type="Proteomes" id="UP000286097">
    <property type="component" value="Unassembled WGS sequence"/>
</dbReference>
<dbReference type="VEuPathDB" id="FungiDB:DD237_001650"/>
<dbReference type="EMBL" id="QKXF01000089">
    <property type="protein sequence ID" value="RQM17769.1"/>
    <property type="molecule type" value="Genomic_DNA"/>
</dbReference>
<evidence type="ECO:0000313" key="1">
    <source>
        <dbReference type="EMBL" id="RMX67200.1"/>
    </source>
</evidence>
<dbReference type="Proteomes" id="UP000282087">
    <property type="component" value="Unassembled WGS sequence"/>
</dbReference>
<evidence type="ECO:0000313" key="2">
    <source>
        <dbReference type="EMBL" id="RQM17769.1"/>
    </source>
</evidence>
<gene>
    <name evidence="2" type="ORF">DD237_001650</name>
    <name evidence="1" type="ORF">DD238_002287</name>
</gene>
<organism evidence="1 3">
    <name type="scientific">Peronospora effusa</name>
    <dbReference type="NCBI Taxonomy" id="542832"/>
    <lineage>
        <taxon>Eukaryota</taxon>
        <taxon>Sar</taxon>
        <taxon>Stramenopiles</taxon>
        <taxon>Oomycota</taxon>
        <taxon>Peronosporomycetes</taxon>
        <taxon>Peronosporales</taxon>
        <taxon>Peronosporaceae</taxon>
        <taxon>Peronospora</taxon>
    </lineage>
</organism>
<proteinExistence type="predicted"/>
<sequence>MARSRAIDILFEFDAPQTYRDLSAPLSPLAPGEHDVWFDQIHPQHSKPSAVLAREAVGVVRKLQEKEKQLKDVQSQHKMKRWSGGKENHVRVRTGEYEQTRQKQLKLRERKKHTSLEEMRATDEPFQIHMEIKKKEIVLERHRKPLGDARNRLNVSGRERTLPHSEKKTMRDWQELLKRHNNKFKTVHTYEPPQHSVREVKQWERETKKTYYALSVEERAQANEEITVWKQRKVARSH</sequence>
<reference evidence="3 4" key="1">
    <citation type="submission" date="2018-06" db="EMBL/GenBank/DDBJ databases">
        <title>Comparative genomics of downy mildews reveals potential adaptations to biotrophy.</title>
        <authorList>
            <person name="Fletcher K."/>
            <person name="Klosterman S.J."/>
            <person name="Derevnina L."/>
            <person name="Martin F."/>
            <person name="Koike S."/>
            <person name="Reyes Chin-Wo S."/>
            <person name="Mou B."/>
            <person name="Michelmore R."/>
        </authorList>
    </citation>
    <scope>NUCLEOTIDE SEQUENCE [LARGE SCALE GENOMIC DNA]</scope>
    <source>
        <strain evidence="2 4">R13</strain>
        <strain evidence="1 3">R14</strain>
    </source>
</reference>
<protein>
    <submittedName>
        <fullName evidence="1">Uncharacterized protein</fullName>
    </submittedName>
</protein>
<comment type="caution">
    <text evidence="1">The sequence shown here is derived from an EMBL/GenBank/DDBJ whole genome shotgun (WGS) entry which is preliminary data.</text>
</comment>
<keyword evidence="3" id="KW-1185">Reference proteome</keyword>
<accession>A0A3M6VS46</accession>
<dbReference type="AlphaFoldDB" id="A0A3M6VS46"/>
<evidence type="ECO:0000313" key="3">
    <source>
        <dbReference type="Proteomes" id="UP000282087"/>
    </source>
</evidence>
<evidence type="ECO:0000313" key="4">
    <source>
        <dbReference type="Proteomes" id="UP000286097"/>
    </source>
</evidence>